<reference evidence="3" key="1">
    <citation type="journal article" date="2014" name="Int. J. Syst. Evol. Microbiol.">
        <title>Complete genome sequence of Corynebacterium casei LMG S-19264T (=DSM 44701T), isolated from a smear-ripened cheese.</title>
        <authorList>
            <consortium name="US DOE Joint Genome Institute (JGI-PGF)"/>
            <person name="Walter F."/>
            <person name="Albersmeier A."/>
            <person name="Kalinowski J."/>
            <person name="Ruckert C."/>
        </authorList>
    </citation>
    <scope>NUCLEOTIDE SEQUENCE</scope>
    <source>
        <strain evidence="3">KCTC 42650</strain>
    </source>
</reference>
<reference evidence="3" key="2">
    <citation type="submission" date="2020-09" db="EMBL/GenBank/DDBJ databases">
        <authorList>
            <person name="Sun Q."/>
            <person name="Kim S."/>
        </authorList>
    </citation>
    <scope>NUCLEOTIDE SEQUENCE</scope>
    <source>
        <strain evidence="3">KCTC 42650</strain>
    </source>
</reference>
<dbReference type="Pfam" id="PF00795">
    <property type="entry name" value="CN_hydrolase"/>
    <property type="match status" value="1"/>
</dbReference>
<dbReference type="AlphaFoldDB" id="A0A8J3M9U8"/>
<dbReference type="CDD" id="cd07572">
    <property type="entry name" value="nit"/>
    <property type="match status" value="1"/>
</dbReference>
<dbReference type="Proteomes" id="UP000626220">
    <property type="component" value="Unassembled WGS sequence"/>
</dbReference>
<dbReference type="EMBL" id="BNCJ01000022">
    <property type="protein sequence ID" value="GHF68943.1"/>
    <property type="molecule type" value="Genomic_DNA"/>
</dbReference>
<dbReference type="GO" id="GO:0016811">
    <property type="term" value="F:hydrolase activity, acting on carbon-nitrogen (but not peptide) bonds, in linear amides"/>
    <property type="evidence" value="ECO:0007669"/>
    <property type="project" value="InterPro"/>
</dbReference>
<name>A0A8J3M9U8_9RHOB</name>
<dbReference type="Gene3D" id="3.60.110.10">
    <property type="entry name" value="Carbon-nitrogen hydrolase"/>
    <property type="match status" value="1"/>
</dbReference>
<evidence type="ECO:0000259" key="2">
    <source>
        <dbReference type="PROSITE" id="PS50263"/>
    </source>
</evidence>
<sequence length="286" mass="31751">MKIAVIQTEMGLSPDETLPRAEAAMTRAMEADERPDFLLLPEYFSYYGLDNDSARALATPLEEAPAYRMAQTFAARHGVVVQAGTILARIEGDERVENVSVVFDRKGEVLASYRKIHLFDVDDLGSGAYRESDYIRPGNEVVTWQLDGVTFGTAICFDIRFPEMFRELRLRGAQVITFPAAFTLETGAAHWSLLTRARAVETQCHLVACGLGGSVTYRDQKKACFGNSAIIDPWGRKLAQAGQGSELLAATLDLDEQAELRRRMPIISQRRLAFGWDPVELDARSA</sequence>
<organism evidence="3 4">
    <name type="scientific">Seohaeicola zhoushanensis</name>
    <dbReference type="NCBI Taxonomy" id="1569283"/>
    <lineage>
        <taxon>Bacteria</taxon>
        <taxon>Pseudomonadati</taxon>
        <taxon>Pseudomonadota</taxon>
        <taxon>Alphaproteobacteria</taxon>
        <taxon>Rhodobacterales</taxon>
        <taxon>Roseobacteraceae</taxon>
        <taxon>Seohaeicola</taxon>
    </lineage>
</organism>
<accession>A0A8J3M9U8</accession>
<evidence type="ECO:0000256" key="1">
    <source>
        <dbReference type="ARBA" id="ARBA00022801"/>
    </source>
</evidence>
<proteinExistence type="predicted"/>
<dbReference type="InterPro" id="IPR045254">
    <property type="entry name" value="Nit1/2_C-N_Hydrolase"/>
</dbReference>
<keyword evidence="1 3" id="KW-0378">Hydrolase</keyword>
<evidence type="ECO:0000313" key="3">
    <source>
        <dbReference type="EMBL" id="GHF68943.1"/>
    </source>
</evidence>
<dbReference type="PANTHER" id="PTHR23088:SF27">
    <property type="entry name" value="DEAMINATED GLUTATHIONE AMIDASE"/>
    <property type="match status" value="1"/>
</dbReference>
<dbReference type="PROSITE" id="PS50263">
    <property type="entry name" value="CN_HYDROLASE"/>
    <property type="match status" value="1"/>
</dbReference>
<protein>
    <submittedName>
        <fullName evidence="3">Carbon-nitrogen hydrolase</fullName>
    </submittedName>
</protein>
<dbReference type="PANTHER" id="PTHR23088">
    <property type="entry name" value="NITRILASE-RELATED"/>
    <property type="match status" value="1"/>
</dbReference>
<gene>
    <name evidence="3" type="ORF">GCM10017056_45050</name>
</gene>
<comment type="caution">
    <text evidence="3">The sequence shown here is derived from an EMBL/GenBank/DDBJ whole genome shotgun (WGS) entry which is preliminary data.</text>
</comment>
<dbReference type="RefSeq" id="WP_189682385.1">
    <property type="nucleotide sequence ID" value="NZ_BNCJ01000022.1"/>
</dbReference>
<dbReference type="InterPro" id="IPR003010">
    <property type="entry name" value="C-N_Hydrolase"/>
</dbReference>
<keyword evidence="4" id="KW-1185">Reference proteome</keyword>
<dbReference type="InterPro" id="IPR036526">
    <property type="entry name" value="C-N_Hydrolase_sf"/>
</dbReference>
<dbReference type="SUPFAM" id="SSF56317">
    <property type="entry name" value="Carbon-nitrogen hydrolase"/>
    <property type="match status" value="1"/>
</dbReference>
<feature type="domain" description="CN hydrolase" evidence="2">
    <location>
        <begin position="1"/>
        <end position="254"/>
    </location>
</feature>
<evidence type="ECO:0000313" key="4">
    <source>
        <dbReference type="Proteomes" id="UP000626220"/>
    </source>
</evidence>